<evidence type="ECO:0000313" key="3">
    <source>
        <dbReference type="Proteomes" id="UP000005408"/>
    </source>
</evidence>
<dbReference type="EnsemblMetazoa" id="G22661.1">
    <property type="protein sequence ID" value="G22661.1:cds"/>
    <property type="gene ID" value="G22661"/>
</dbReference>
<dbReference type="EnsemblMetazoa" id="G22661.7">
    <property type="protein sequence ID" value="G22661.7:cds"/>
    <property type="gene ID" value="G22661"/>
</dbReference>
<dbReference type="EnsemblMetazoa" id="G22661.2">
    <property type="protein sequence ID" value="G22661.2:cds"/>
    <property type="gene ID" value="G22661"/>
</dbReference>
<dbReference type="EnsemblMetazoa" id="G22661.13">
    <property type="protein sequence ID" value="G22661.13:cds"/>
    <property type="gene ID" value="G22661"/>
</dbReference>
<accession>A0A8W8K9B5</accession>
<reference evidence="2" key="1">
    <citation type="submission" date="2022-08" db="UniProtKB">
        <authorList>
            <consortium name="EnsemblMetazoa"/>
        </authorList>
    </citation>
    <scope>IDENTIFICATION</scope>
    <source>
        <strain evidence="2">05x7-T-G4-1.051#20</strain>
    </source>
</reference>
<feature type="chain" id="PRO_5042431239" evidence="1">
    <location>
        <begin position="25"/>
        <end position="339"/>
    </location>
</feature>
<dbReference type="EnsemblMetazoa" id="G22661.8">
    <property type="protein sequence ID" value="G22661.8:cds"/>
    <property type="gene ID" value="G22661"/>
</dbReference>
<keyword evidence="1" id="KW-0732">Signal</keyword>
<dbReference type="EnsemblMetazoa" id="G22661.10">
    <property type="protein sequence ID" value="G22661.10:cds"/>
    <property type="gene ID" value="G22661"/>
</dbReference>
<dbReference type="EnsemblMetazoa" id="G22661.4">
    <property type="protein sequence ID" value="G22661.4:cds"/>
    <property type="gene ID" value="G22661"/>
</dbReference>
<sequence>MLRVPLFAVLVILGLYGLPKESHADEEGDYYYGDDFYYQEYPEPEEPTLISSQKLSEIENITQQIVIRLIKRENRIMSKNMDDASEKCVKLGAIFEEKCDKCQAKPNLIAVVLNKAKELLKLHPLYWKIQIGKKILKGLKRIRVRRIVKNIGKDIKGLGKKIGKVWRNVGSKVRRTVRRITRRLRRVVRVRVRLPRVRVRLPRVRLPRVRVRLPRVRVRFGRRRWGKKKRSSCSDCERMSKMSEDDQLNSLCPFLLSVNKKSLQTDGFLNAIVSEVESGFPKLEKILHHHYLSSDEADVTISGKEGKHSYKLKNFSKLSSEQIGRAVGRYIFNKAKPKQ</sequence>
<organism evidence="2 3">
    <name type="scientific">Magallana gigas</name>
    <name type="common">Pacific oyster</name>
    <name type="synonym">Crassostrea gigas</name>
    <dbReference type="NCBI Taxonomy" id="29159"/>
    <lineage>
        <taxon>Eukaryota</taxon>
        <taxon>Metazoa</taxon>
        <taxon>Spiralia</taxon>
        <taxon>Lophotrochozoa</taxon>
        <taxon>Mollusca</taxon>
        <taxon>Bivalvia</taxon>
        <taxon>Autobranchia</taxon>
        <taxon>Pteriomorphia</taxon>
        <taxon>Ostreida</taxon>
        <taxon>Ostreoidea</taxon>
        <taxon>Ostreidae</taxon>
        <taxon>Magallana</taxon>
    </lineage>
</organism>
<dbReference type="EnsemblMetazoa" id="G22661.3">
    <property type="protein sequence ID" value="G22661.3:cds"/>
    <property type="gene ID" value="G22661"/>
</dbReference>
<dbReference type="OrthoDB" id="6156405at2759"/>
<feature type="signal peptide" evidence="1">
    <location>
        <begin position="1"/>
        <end position="24"/>
    </location>
</feature>
<proteinExistence type="predicted"/>
<name>A0A8W8K9B5_MAGGI</name>
<dbReference type="EnsemblMetazoa" id="G22661.5">
    <property type="protein sequence ID" value="G22661.5:cds"/>
    <property type="gene ID" value="G22661"/>
</dbReference>
<dbReference type="Proteomes" id="UP000005408">
    <property type="component" value="Unassembled WGS sequence"/>
</dbReference>
<dbReference type="EnsemblMetazoa" id="G22661.9">
    <property type="protein sequence ID" value="G22661.9:cds"/>
    <property type="gene ID" value="G22661"/>
</dbReference>
<evidence type="ECO:0000313" key="2">
    <source>
        <dbReference type="EnsemblMetazoa" id="G22661.13:cds"/>
    </source>
</evidence>
<protein>
    <submittedName>
        <fullName evidence="2">Uncharacterized protein</fullName>
    </submittedName>
</protein>
<dbReference type="EnsemblMetazoa" id="G22661.15">
    <property type="protein sequence ID" value="G22661.15:cds"/>
    <property type="gene ID" value="G22661"/>
</dbReference>
<keyword evidence="3" id="KW-1185">Reference proteome</keyword>
<evidence type="ECO:0000256" key="1">
    <source>
        <dbReference type="SAM" id="SignalP"/>
    </source>
</evidence>
<dbReference type="AlphaFoldDB" id="A0A8W8K9B5"/>